<organism>
    <name type="scientific">Branchiostoma floridae</name>
    <name type="common">Florida lancelet</name>
    <name type="synonym">Amphioxus</name>
    <dbReference type="NCBI Taxonomy" id="7739"/>
    <lineage>
        <taxon>Eukaryota</taxon>
        <taxon>Metazoa</taxon>
        <taxon>Chordata</taxon>
        <taxon>Cephalochordata</taxon>
        <taxon>Leptocardii</taxon>
        <taxon>Amphioxiformes</taxon>
        <taxon>Branchiostomatidae</taxon>
        <taxon>Branchiostoma</taxon>
    </lineage>
</organism>
<gene>
    <name evidence="1" type="ORF">BRAFLDRAFT_105485</name>
</gene>
<dbReference type="GO" id="GO:0008270">
    <property type="term" value="F:zinc ion binding"/>
    <property type="evidence" value="ECO:0007669"/>
    <property type="project" value="InterPro"/>
</dbReference>
<dbReference type="SUPFAM" id="SSF57756">
    <property type="entry name" value="Retrovirus zinc finger-like domains"/>
    <property type="match status" value="1"/>
</dbReference>
<dbReference type="EMBL" id="GG666714">
    <property type="protein sequence ID" value="EEN42689.1"/>
    <property type="molecule type" value="Genomic_DNA"/>
</dbReference>
<accession>C3ZXM6</accession>
<dbReference type="InterPro" id="IPR036875">
    <property type="entry name" value="Znf_CCHC_sf"/>
</dbReference>
<name>C3ZXM6_BRAFL</name>
<reference evidence="1" key="1">
    <citation type="journal article" date="2008" name="Nature">
        <title>The amphioxus genome and the evolution of the chordate karyotype.</title>
        <authorList>
            <consortium name="US DOE Joint Genome Institute (JGI-PGF)"/>
            <person name="Putnam N.H."/>
            <person name="Butts T."/>
            <person name="Ferrier D.E.K."/>
            <person name="Furlong R.F."/>
            <person name="Hellsten U."/>
            <person name="Kawashima T."/>
            <person name="Robinson-Rechavi M."/>
            <person name="Shoguchi E."/>
            <person name="Terry A."/>
            <person name="Yu J.-K."/>
            <person name="Benito-Gutierrez E.L."/>
            <person name="Dubchak I."/>
            <person name="Garcia-Fernandez J."/>
            <person name="Gibson-Brown J.J."/>
            <person name="Grigoriev I.V."/>
            <person name="Horton A.C."/>
            <person name="de Jong P.J."/>
            <person name="Jurka J."/>
            <person name="Kapitonov V.V."/>
            <person name="Kohara Y."/>
            <person name="Kuroki Y."/>
            <person name="Lindquist E."/>
            <person name="Lucas S."/>
            <person name="Osoegawa K."/>
            <person name="Pennacchio L.A."/>
            <person name="Salamov A.A."/>
            <person name="Satou Y."/>
            <person name="Sauka-Spengler T."/>
            <person name="Schmutz J."/>
            <person name="Shin-I T."/>
            <person name="Toyoda A."/>
            <person name="Bronner-Fraser M."/>
            <person name="Fujiyama A."/>
            <person name="Holland L.Z."/>
            <person name="Holland P.W.H."/>
            <person name="Satoh N."/>
            <person name="Rokhsar D.S."/>
        </authorList>
    </citation>
    <scope>NUCLEOTIDE SEQUENCE [LARGE SCALE GENOMIC DNA]</scope>
    <source>
        <strain evidence="1">S238N-H82</strain>
        <tissue evidence="1">Testes</tissue>
    </source>
</reference>
<dbReference type="InParanoid" id="C3ZXM6"/>
<evidence type="ECO:0000313" key="1">
    <source>
        <dbReference type="EMBL" id="EEN42689.1"/>
    </source>
</evidence>
<proteinExistence type="predicted"/>
<protein>
    <submittedName>
        <fullName evidence="1">Uncharacterized protein</fullName>
    </submittedName>
</protein>
<sequence>MVSLPANSEGDMMALELSSKPMLPAKNSSTANEVRIILERSAPHCDQWYFRGLILDQFGFGLETKVCKDIDTHVNLQNKVYNAGRGKISTSLQLRDGRFGYVQHQAPYFNPARKGERPTGPPHTDECFNYRKLGHWVRICRETPRK</sequence>
<dbReference type="Gene3D" id="4.10.60.10">
    <property type="entry name" value="Zinc finger, CCHC-type"/>
    <property type="match status" value="1"/>
</dbReference>
<dbReference type="GO" id="GO:0003676">
    <property type="term" value="F:nucleic acid binding"/>
    <property type="evidence" value="ECO:0007669"/>
    <property type="project" value="InterPro"/>
</dbReference>
<dbReference type="AlphaFoldDB" id="C3ZXM6"/>